<name>A0ABP9EWG9_9PSEU</name>
<keyword evidence="3 6" id="KW-0808">Transferase</keyword>
<dbReference type="Pfam" id="PF00348">
    <property type="entry name" value="polyprenyl_synt"/>
    <property type="match status" value="1"/>
</dbReference>
<evidence type="ECO:0000313" key="9">
    <source>
        <dbReference type="Proteomes" id="UP001500457"/>
    </source>
</evidence>
<dbReference type="InterPro" id="IPR033749">
    <property type="entry name" value="Polyprenyl_synt_CS"/>
</dbReference>
<evidence type="ECO:0000256" key="5">
    <source>
        <dbReference type="ARBA" id="ARBA00022842"/>
    </source>
</evidence>
<feature type="compositionally biased region" description="Low complexity" evidence="7">
    <location>
        <begin position="1"/>
        <end position="11"/>
    </location>
</feature>
<dbReference type="Gene3D" id="1.10.600.10">
    <property type="entry name" value="Farnesyl Diphosphate Synthase"/>
    <property type="match status" value="1"/>
</dbReference>
<dbReference type="PROSITE" id="PS00723">
    <property type="entry name" value="POLYPRENYL_SYNTHASE_1"/>
    <property type="match status" value="1"/>
</dbReference>
<feature type="region of interest" description="Disordered" evidence="7">
    <location>
        <begin position="1"/>
        <end position="37"/>
    </location>
</feature>
<keyword evidence="4" id="KW-0479">Metal-binding</keyword>
<keyword evidence="9" id="KW-1185">Reference proteome</keyword>
<comment type="cofactor">
    <cofactor evidence="1">
        <name>Mg(2+)</name>
        <dbReference type="ChEBI" id="CHEBI:18420"/>
    </cofactor>
</comment>
<reference evidence="9" key="1">
    <citation type="journal article" date="2019" name="Int. J. Syst. Evol. Microbiol.">
        <title>The Global Catalogue of Microorganisms (GCM) 10K type strain sequencing project: providing services to taxonomists for standard genome sequencing and annotation.</title>
        <authorList>
            <consortium name="The Broad Institute Genomics Platform"/>
            <consortium name="The Broad Institute Genome Sequencing Center for Infectious Disease"/>
            <person name="Wu L."/>
            <person name="Ma J."/>
        </authorList>
    </citation>
    <scope>NUCLEOTIDE SEQUENCE [LARGE SCALE GENOMIC DNA]</scope>
    <source>
        <strain evidence="9">JCM 17983</strain>
    </source>
</reference>
<keyword evidence="5" id="KW-0460">Magnesium</keyword>
<dbReference type="Proteomes" id="UP001500457">
    <property type="component" value="Unassembled WGS sequence"/>
</dbReference>
<dbReference type="SFLD" id="SFLDG01017">
    <property type="entry name" value="Polyprenyl_Transferase_Like"/>
    <property type="match status" value="1"/>
</dbReference>
<dbReference type="PANTHER" id="PTHR12001">
    <property type="entry name" value="GERANYLGERANYL PYROPHOSPHATE SYNTHASE"/>
    <property type="match status" value="1"/>
</dbReference>
<sequence>MTATGASTTLGSGPGDPVGPAPLDGHGGTRDGVNGGRAAAAGRDDLAAIEADLPAAVTAELADYLAGRRKGTLDVAEEFAEATDDLARFVLDGGKRLRPTFAWWGWRAAGGLEHPGPVLRAVSALELIQGCALVHDDLIDDSATRRGQPTVHARWTSRHVDAAWAGDPGRFGAAVAILLGDVALAWADDMLHESGLDPAVLARGRPVWQAMRTEVLGGQFLDVQGHASSDSSPETALRISRYKTAAYTVERPLHLGAALAGADDATVRALRHYGRDLGIAFQLRDDLLGVFGDPAVTGKPAGDDLREGKLTLLVALARAHPDRETAAVVERAVGDPDLDADAVAAAREALVALGVVDDVERRITELTASALDAVRGSGDAQAPVLAPPAPERLADLAVAATRRVR</sequence>
<dbReference type="SFLD" id="SFLDS00005">
    <property type="entry name" value="Isoprenoid_Synthase_Type_I"/>
    <property type="match status" value="1"/>
</dbReference>
<evidence type="ECO:0000256" key="1">
    <source>
        <dbReference type="ARBA" id="ARBA00001946"/>
    </source>
</evidence>
<evidence type="ECO:0000256" key="7">
    <source>
        <dbReference type="SAM" id="MobiDB-lite"/>
    </source>
</evidence>
<organism evidence="8 9">
    <name type="scientific">Actinomycetospora straminea</name>
    <dbReference type="NCBI Taxonomy" id="663607"/>
    <lineage>
        <taxon>Bacteria</taxon>
        <taxon>Bacillati</taxon>
        <taxon>Actinomycetota</taxon>
        <taxon>Actinomycetes</taxon>
        <taxon>Pseudonocardiales</taxon>
        <taxon>Pseudonocardiaceae</taxon>
        <taxon>Actinomycetospora</taxon>
    </lineage>
</organism>
<proteinExistence type="inferred from homology"/>
<dbReference type="PANTHER" id="PTHR12001:SF85">
    <property type="entry name" value="SHORT CHAIN ISOPRENYL DIPHOSPHATE SYNTHASE"/>
    <property type="match status" value="1"/>
</dbReference>
<dbReference type="InterPro" id="IPR008949">
    <property type="entry name" value="Isoprenoid_synthase_dom_sf"/>
</dbReference>
<dbReference type="InterPro" id="IPR000092">
    <property type="entry name" value="Polyprenyl_synt"/>
</dbReference>
<evidence type="ECO:0000256" key="6">
    <source>
        <dbReference type="RuleBase" id="RU004466"/>
    </source>
</evidence>
<dbReference type="EMBL" id="BAABHQ010000016">
    <property type="protein sequence ID" value="GAA4888752.1"/>
    <property type="molecule type" value="Genomic_DNA"/>
</dbReference>
<evidence type="ECO:0000256" key="3">
    <source>
        <dbReference type="ARBA" id="ARBA00022679"/>
    </source>
</evidence>
<accession>A0ABP9EWG9</accession>
<dbReference type="SUPFAM" id="SSF48576">
    <property type="entry name" value="Terpenoid synthases"/>
    <property type="match status" value="1"/>
</dbReference>
<protein>
    <submittedName>
        <fullName evidence="8">Polyprenyl synthetase family protein</fullName>
    </submittedName>
</protein>
<evidence type="ECO:0000256" key="2">
    <source>
        <dbReference type="ARBA" id="ARBA00006706"/>
    </source>
</evidence>
<evidence type="ECO:0000313" key="8">
    <source>
        <dbReference type="EMBL" id="GAA4888752.1"/>
    </source>
</evidence>
<dbReference type="PROSITE" id="PS00444">
    <property type="entry name" value="POLYPRENYL_SYNTHASE_2"/>
    <property type="match status" value="1"/>
</dbReference>
<comment type="similarity">
    <text evidence="2 6">Belongs to the FPP/GGPP synthase family.</text>
</comment>
<evidence type="ECO:0000256" key="4">
    <source>
        <dbReference type="ARBA" id="ARBA00022723"/>
    </source>
</evidence>
<comment type="caution">
    <text evidence="8">The sequence shown here is derived from an EMBL/GenBank/DDBJ whole genome shotgun (WGS) entry which is preliminary data.</text>
</comment>
<gene>
    <name evidence="8" type="ORF">GCM10023203_47350</name>
</gene>
<dbReference type="CDD" id="cd00685">
    <property type="entry name" value="Trans_IPPS_HT"/>
    <property type="match status" value="1"/>
</dbReference>